<evidence type="ECO:0000256" key="5">
    <source>
        <dbReference type="ARBA" id="ARBA00022822"/>
    </source>
</evidence>
<keyword evidence="5 9" id="KW-0822">Tryptophan biosynthesis</keyword>
<protein>
    <recommendedName>
        <fullName evidence="9">Anthranilate phosphoribosyltransferase</fullName>
        <ecNumber evidence="9">2.4.2.18</ecNumber>
    </recommendedName>
</protein>
<keyword evidence="6 9" id="KW-0057">Aromatic amino acid biosynthesis</keyword>
<evidence type="ECO:0000256" key="1">
    <source>
        <dbReference type="ARBA" id="ARBA00004907"/>
    </source>
</evidence>
<comment type="similarity">
    <text evidence="8">In the C-terminal section; belongs to the anthranilate phosphoribosyltransferase family.</text>
</comment>
<dbReference type="Pfam" id="PF00591">
    <property type="entry name" value="Glycos_transf_3"/>
    <property type="match status" value="1"/>
</dbReference>
<comment type="pathway">
    <text evidence="1 9">Amino-acid biosynthesis; L-tryptophan biosynthesis; L-tryptophan from chorismate: step 2/5.</text>
</comment>
<proteinExistence type="inferred from homology"/>
<dbReference type="FunFam" id="3.40.1030.10:FF:000002">
    <property type="entry name" value="Anthranilate phosphoribosyltransferase"/>
    <property type="match status" value="1"/>
</dbReference>
<keyword evidence="9" id="KW-0479">Metal-binding</keyword>
<feature type="binding site" evidence="9">
    <location>
        <begin position="87"/>
        <end position="88"/>
    </location>
    <ligand>
        <name>5-phospho-alpha-D-ribose 1-diphosphate</name>
        <dbReference type="ChEBI" id="CHEBI:58017"/>
    </ligand>
</feature>
<reference evidence="12 13" key="1">
    <citation type="submission" date="2016-10" db="EMBL/GenBank/DDBJ databases">
        <authorList>
            <person name="de Groot N.N."/>
        </authorList>
    </citation>
    <scope>NUCLEOTIDE SEQUENCE [LARGE SCALE GENOMIC DNA]</scope>
    <source>
        <strain evidence="12 13">ATCC 700224</strain>
    </source>
</reference>
<evidence type="ECO:0000256" key="9">
    <source>
        <dbReference type="HAMAP-Rule" id="MF_00211"/>
    </source>
</evidence>
<feature type="binding site" evidence="9">
    <location>
        <position position="230"/>
    </location>
    <ligand>
        <name>Mg(2+)</name>
        <dbReference type="ChEBI" id="CHEBI:18420"/>
        <label>2</label>
    </ligand>
</feature>
<evidence type="ECO:0000256" key="2">
    <source>
        <dbReference type="ARBA" id="ARBA00022605"/>
    </source>
</evidence>
<feature type="binding site" evidence="9">
    <location>
        <position position="84"/>
    </location>
    <ligand>
        <name>5-phospho-alpha-D-ribose 1-diphosphate</name>
        <dbReference type="ChEBI" id="CHEBI:58017"/>
    </ligand>
</feature>
<accession>A0A1G7CTG2</accession>
<evidence type="ECO:0000256" key="4">
    <source>
        <dbReference type="ARBA" id="ARBA00022679"/>
    </source>
</evidence>
<evidence type="ECO:0000256" key="6">
    <source>
        <dbReference type="ARBA" id="ARBA00023141"/>
    </source>
</evidence>
<evidence type="ECO:0000259" key="11">
    <source>
        <dbReference type="Pfam" id="PF02885"/>
    </source>
</evidence>
<gene>
    <name evidence="9" type="primary">trpD</name>
    <name evidence="12" type="ORF">SAMN05421720_106216</name>
</gene>
<dbReference type="GO" id="GO:0000162">
    <property type="term" value="P:L-tryptophan biosynthetic process"/>
    <property type="evidence" value="ECO:0007669"/>
    <property type="project" value="UniProtKB-UniRule"/>
</dbReference>
<feature type="binding site" evidence="9">
    <location>
        <position position="229"/>
    </location>
    <ligand>
        <name>Mg(2+)</name>
        <dbReference type="ChEBI" id="CHEBI:18420"/>
        <label>2</label>
    </ligand>
</feature>
<dbReference type="RefSeq" id="WP_092785825.1">
    <property type="nucleotide sequence ID" value="NZ_FNAP01000006.1"/>
</dbReference>
<feature type="domain" description="Glycosyl transferase family 3 N-terminal" evidence="11">
    <location>
        <begin position="9"/>
        <end position="70"/>
    </location>
</feature>
<comment type="catalytic activity">
    <reaction evidence="7 9">
        <text>N-(5-phospho-beta-D-ribosyl)anthranilate + diphosphate = 5-phospho-alpha-D-ribose 1-diphosphate + anthranilate</text>
        <dbReference type="Rhea" id="RHEA:11768"/>
        <dbReference type="ChEBI" id="CHEBI:16567"/>
        <dbReference type="ChEBI" id="CHEBI:18277"/>
        <dbReference type="ChEBI" id="CHEBI:33019"/>
        <dbReference type="ChEBI" id="CHEBI:58017"/>
        <dbReference type="EC" id="2.4.2.18"/>
    </reaction>
</comment>
<feature type="binding site" evidence="9">
    <location>
        <position position="124"/>
    </location>
    <ligand>
        <name>5-phospho-alpha-D-ribose 1-diphosphate</name>
        <dbReference type="ChEBI" id="CHEBI:58017"/>
    </ligand>
</feature>
<keyword evidence="9" id="KW-0460">Magnesium</keyword>
<dbReference type="EMBL" id="FNAP01000006">
    <property type="protein sequence ID" value="SDE42652.1"/>
    <property type="molecule type" value="Genomic_DNA"/>
</dbReference>
<feature type="binding site" evidence="9">
    <location>
        <position position="115"/>
    </location>
    <ligand>
        <name>anthranilate</name>
        <dbReference type="ChEBI" id="CHEBI:16567"/>
        <label>1</label>
    </ligand>
</feature>
<feature type="binding site" evidence="9">
    <location>
        <position position="230"/>
    </location>
    <ligand>
        <name>Mg(2+)</name>
        <dbReference type="ChEBI" id="CHEBI:18420"/>
        <label>1</label>
    </ligand>
</feature>
<dbReference type="AlphaFoldDB" id="A0A1G7CTG2"/>
<dbReference type="InterPro" id="IPR000312">
    <property type="entry name" value="Glycosyl_Trfase_fam3"/>
</dbReference>
<feature type="binding site" evidence="9">
    <location>
        <begin position="94"/>
        <end position="97"/>
    </location>
    <ligand>
        <name>5-phospho-alpha-D-ribose 1-diphosphate</name>
        <dbReference type="ChEBI" id="CHEBI:58017"/>
    </ligand>
</feature>
<evidence type="ECO:0000256" key="3">
    <source>
        <dbReference type="ARBA" id="ARBA00022676"/>
    </source>
</evidence>
<feature type="binding site" evidence="9">
    <location>
        <begin position="112"/>
        <end position="120"/>
    </location>
    <ligand>
        <name>5-phospho-alpha-D-ribose 1-diphosphate</name>
        <dbReference type="ChEBI" id="CHEBI:58017"/>
    </ligand>
</feature>
<dbReference type="Pfam" id="PF02885">
    <property type="entry name" value="Glycos_trans_3N"/>
    <property type="match status" value="1"/>
</dbReference>
<comment type="caution">
    <text evidence="9">Lacks conserved residue(s) required for the propagation of feature annotation.</text>
</comment>
<name>A0A1G7CTG2_9PROT</name>
<dbReference type="GO" id="GO:0004048">
    <property type="term" value="F:anthranilate phosphoribosyltransferase activity"/>
    <property type="evidence" value="ECO:0007669"/>
    <property type="project" value="UniProtKB-UniRule"/>
</dbReference>
<evidence type="ECO:0000313" key="13">
    <source>
        <dbReference type="Proteomes" id="UP000199412"/>
    </source>
</evidence>
<dbReference type="InterPro" id="IPR017459">
    <property type="entry name" value="Glycosyl_Trfase_fam3_N_dom"/>
</dbReference>
<keyword evidence="13" id="KW-1185">Reference proteome</keyword>
<evidence type="ECO:0000313" key="12">
    <source>
        <dbReference type="EMBL" id="SDE42652.1"/>
    </source>
</evidence>
<comment type="subunit">
    <text evidence="9">Homodimer.</text>
</comment>
<evidence type="ECO:0000259" key="10">
    <source>
        <dbReference type="Pfam" id="PF00591"/>
    </source>
</evidence>
<dbReference type="Gene3D" id="1.20.970.10">
    <property type="entry name" value="Transferase, Pyrimidine Nucleoside Phosphorylase, Chain C"/>
    <property type="match status" value="1"/>
</dbReference>
<dbReference type="Gene3D" id="3.40.1030.10">
    <property type="entry name" value="Nucleoside phosphorylase/phosphoribosyltransferase catalytic domain"/>
    <property type="match status" value="1"/>
</dbReference>
<feature type="binding site" evidence="9">
    <location>
        <position position="170"/>
    </location>
    <ligand>
        <name>anthranilate</name>
        <dbReference type="ChEBI" id="CHEBI:16567"/>
        <label>2</label>
    </ligand>
</feature>
<dbReference type="InterPro" id="IPR035902">
    <property type="entry name" value="Nuc_phospho_transferase"/>
</dbReference>
<dbReference type="SUPFAM" id="SSF52418">
    <property type="entry name" value="Nucleoside phosphorylase/phosphoribosyltransferase catalytic domain"/>
    <property type="match status" value="1"/>
</dbReference>
<feature type="binding site" evidence="9">
    <location>
        <position position="92"/>
    </location>
    <ligand>
        <name>5-phospho-alpha-D-ribose 1-diphosphate</name>
        <dbReference type="ChEBI" id="CHEBI:58017"/>
    </ligand>
</feature>
<dbReference type="SUPFAM" id="SSF47648">
    <property type="entry name" value="Nucleoside phosphorylase/phosphoribosyltransferase N-terminal domain"/>
    <property type="match status" value="1"/>
</dbReference>
<dbReference type="UniPathway" id="UPA00035">
    <property type="reaction ID" value="UER00041"/>
</dbReference>
<feature type="binding site" evidence="9">
    <location>
        <position position="84"/>
    </location>
    <ligand>
        <name>anthranilate</name>
        <dbReference type="ChEBI" id="CHEBI:16567"/>
        <label>1</label>
    </ligand>
</feature>
<evidence type="ECO:0000256" key="8">
    <source>
        <dbReference type="ARBA" id="ARBA00061188"/>
    </source>
</evidence>
<comment type="function">
    <text evidence="9">Catalyzes the transfer of the phosphoribosyl group of 5-phosphorylribose-1-pyrophosphate (PRPP) to anthranilate to yield N-(5'-phosphoribosyl)-anthranilate (PRA).</text>
</comment>
<dbReference type="NCBIfam" id="TIGR01245">
    <property type="entry name" value="trpD"/>
    <property type="match status" value="1"/>
</dbReference>
<organism evidence="12 13">
    <name type="scientific">Rhodospira trueperi</name>
    <dbReference type="NCBI Taxonomy" id="69960"/>
    <lineage>
        <taxon>Bacteria</taxon>
        <taxon>Pseudomonadati</taxon>
        <taxon>Pseudomonadota</taxon>
        <taxon>Alphaproteobacteria</taxon>
        <taxon>Rhodospirillales</taxon>
        <taxon>Rhodospirillaceae</taxon>
        <taxon>Rhodospira</taxon>
    </lineage>
</organism>
<dbReference type="InterPro" id="IPR005940">
    <property type="entry name" value="Anthranilate_Pribosyl_Tfrase"/>
</dbReference>
<comment type="similarity">
    <text evidence="9">Belongs to the anthranilate phosphoribosyltransferase family.</text>
</comment>
<dbReference type="Proteomes" id="UP000199412">
    <property type="component" value="Unassembled WGS sequence"/>
</dbReference>
<dbReference type="HAMAP" id="MF_00211">
    <property type="entry name" value="TrpD"/>
    <property type="match status" value="1"/>
</dbReference>
<keyword evidence="4 9" id="KW-0808">Transferase</keyword>
<keyword evidence="2 9" id="KW-0028">Amino-acid biosynthesis</keyword>
<keyword evidence="3 9" id="KW-0328">Glycosyltransferase</keyword>
<dbReference type="PANTHER" id="PTHR43285">
    <property type="entry name" value="ANTHRANILATE PHOSPHORIBOSYLTRANSFERASE"/>
    <property type="match status" value="1"/>
</dbReference>
<comment type="cofactor">
    <cofactor evidence="9">
        <name>Mg(2+)</name>
        <dbReference type="ChEBI" id="CHEBI:18420"/>
    </cofactor>
    <text evidence="9">Binds 2 magnesium ions per monomer.</text>
</comment>
<dbReference type="STRING" id="69960.SAMN05421720_106216"/>
<dbReference type="GO" id="GO:0000287">
    <property type="term" value="F:magnesium ion binding"/>
    <property type="evidence" value="ECO:0007669"/>
    <property type="project" value="UniProtKB-UniRule"/>
</dbReference>
<dbReference type="GO" id="GO:0005829">
    <property type="term" value="C:cytosol"/>
    <property type="evidence" value="ECO:0007669"/>
    <property type="project" value="TreeGrafter"/>
</dbReference>
<feature type="domain" description="Glycosyl transferase family 3" evidence="10">
    <location>
        <begin position="79"/>
        <end position="327"/>
    </location>
</feature>
<feature type="binding site" evidence="9">
    <location>
        <position position="96"/>
    </location>
    <ligand>
        <name>Mg(2+)</name>
        <dbReference type="ChEBI" id="CHEBI:18420"/>
        <label>1</label>
    </ligand>
</feature>
<evidence type="ECO:0000256" key="7">
    <source>
        <dbReference type="ARBA" id="ARBA00052328"/>
    </source>
</evidence>
<sequence>MTAPSPLRALIGRVADGLPLDETQAETVFDLLMAGEATPAQMGALLMGLRVRGETVEEITGAARAMRAKATRISAPEGAMDIVGTGGDAAGTYNVSTGAALVVAACGVPVAKHGNRAASSKSGSADVLAALGVNLDAPMPVIERAIQDAGIGFMFAQRHHGAMKHVAPVRVEMGTRTIFNLLGPLSNPAGVKREMMGVFSLHWVEPLAHVLGRLGADRAWVVHGADGLDEVTTTDVTHVAAWDGARVETFTVSPEDAGLPRAKPDDLKGGTPEENADVIRAMLDGAKGPYRDIVVMNAAASLIVAGRVDTLKDGAQRAAEAIDSGAARATLAKMAAITHEPPVEDAEA</sequence>
<dbReference type="PANTHER" id="PTHR43285:SF2">
    <property type="entry name" value="ANTHRANILATE PHOSPHORIBOSYLTRANSFERASE"/>
    <property type="match status" value="1"/>
</dbReference>
<dbReference type="OrthoDB" id="9806430at2"/>
<dbReference type="InterPro" id="IPR036320">
    <property type="entry name" value="Glycosyl_Trfase_fam3_N_dom_sf"/>
</dbReference>
<dbReference type="EC" id="2.4.2.18" evidence="9"/>